<organism evidence="2 3">
    <name type="scientific">Plasmodium ovale wallikeri</name>
    <dbReference type="NCBI Taxonomy" id="864142"/>
    <lineage>
        <taxon>Eukaryota</taxon>
        <taxon>Sar</taxon>
        <taxon>Alveolata</taxon>
        <taxon>Apicomplexa</taxon>
        <taxon>Aconoidasida</taxon>
        <taxon>Haemosporida</taxon>
        <taxon>Plasmodiidae</taxon>
        <taxon>Plasmodium</taxon>
        <taxon>Plasmodium (Plasmodium)</taxon>
    </lineage>
</organism>
<keyword evidence="1" id="KW-0472">Membrane</keyword>
<dbReference type="AlphaFoldDB" id="A0A1A9AJL6"/>
<dbReference type="EMBL" id="FLRE01001587">
    <property type="protein sequence ID" value="SBT56812.1"/>
    <property type="molecule type" value="Genomic_DNA"/>
</dbReference>
<evidence type="ECO:0000313" key="3">
    <source>
        <dbReference type="Proteomes" id="UP000078550"/>
    </source>
</evidence>
<proteinExistence type="predicted"/>
<sequence length="329" mass="38677">MADEKVSREERYVFFERIDTYMPQAESAEKKNVSKEKEDFCKSFLSDNFFKYISFPPKFCVQFKHLYDLLLNSTKSGKASGSLDKHDCAFINYWLNDKLRGINIDNSIYVNEFYSKIKSSNNDVFKEKRLEEKLYNIEEYDLKNLRKLYDLHKIKSKISAALAYDAEANESASCLSYAKECYKKYVDAIIKCEDGCSYIYRLLTEFKDNYKKELSYFVNSLSPSSCNSKELLELPDYKALLKEHESGSFKKIITLPLLFPFFGVLFMFVFSDMLTPFRQNILENIEKRKNMLFGEGERENELISYISDDDSSIFNEGKYNLSYYTVRNS</sequence>
<keyword evidence="1" id="KW-1133">Transmembrane helix</keyword>
<evidence type="ECO:0000313" key="2">
    <source>
        <dbReference type="EMBL" id="SBT56812.1"/>
    </source>
</evidence>
<feature type="transmembrane region" description="Helical" evidence="1">
    <location>
        <begin position="252"/>
        <end position="270"/>
    </location>
</feature>
<reference evidence="3" key="1">
    <citation type="submission" date="2016-05" db="EMBL/GenBank/DDBJ databases">
        <authorList>
            <person name="Naeem Raeece"/>
        </authorList>
    </citation>
    <scope>NUCLEOTIDE SEQUENCE [LARGE SCALE GENOMIC DNA]</scope>
</reference>
<gene>
    <name evidence="2" type="ORF">POVWA2_075390</name>
</gene>
<keyword evidence="1" id="KW-0812">Transmembrane</keyword>
<accession>A0A1A9AJL6</accession>
<evidence type="ECO:0000256" key="1">
    <source>
        <dbReference type="SAM" id="Phobius"/>
    </source>
</evidence>
<dbReference type="Proteomes" id="UP000078550">
    <property type="component" value="Unassembled WGS sequence"/>
</dbReference>
<name>A0A1A9AJL6_PLAOA</name>
<protein>
    <submittedName>
        <fullName evidence="2">PIR Superfamily Protein</fullName>
    </submittedName>
</protein>